<dbReference type="InterPro" id="IPR036388">
    <property type="entry name" value="WH-like_DNA-bd_sf"/>
</dbReference>
<dbReference type="InterPro" id="IPR028349">
    <property type="entry name" value="PafC-like"/>
</dbReference>
<dbReference type="Gene3D" id="1.10.10.10">
    <property type="entry name" value="Winged helix-like DNA-binding domain superfamily/Winged helix DNA-binding domain"/>
    <property type="match status" value="1"/>
</dbReference>
<dbReference type="PANTHER" id="PTHR34580">
    <property type="match status" value="1"/>
</dbReference>
<evidence type="ECO:0000259" key="4">
    <source>
        <dbReference type="PROSITE" id="PS51000"/>
    </source>
</evidence>
<dbReference type="Proteomes" id="UP001500843">
    <property type="component" value="Unassembled WGS sequence"/>
</dbReference>
<dbReference type="InterPro" id="IPR036390">
    <property type="entry name" value="WH_DNA-bd_sf"/>
</dbReference>
<dbReference type="Pfam" id="PF25583">
    <property type="entry name" value="WCX"/>
    <property type="match status" value="1"/>
</dbReference>
<dbReference type="InterPro" id="IPR057727">
    <property type="entry name" value="WCX_dom"/>
</dbReference>
<evidence type="ECO:0000256" key="3">
    <source>
        <dbReference type="ARBA" id="ARBA00023163"/>
    </source>
</evidence>
<gene>
    <name evidence="5" type="ORF">GCM10023198_56100</name>
</gene>
<keyword evidence="1" id="KW-0805">Transcription regulation</keyword>
<dbReference type="PANTHER" id="PTHR34580:SF3">
    <property type="entry name" value="PROTEIN PAFB"/>
    <property type="match status" value="1"/>
</dbReference>
<evidence type="ECO:0000256" key="1">
    <source>
        <dbReference type="ARBA" id="ARBA00023015"/>
    </source>
</evidence>
<dbReference type="EMBL" id="BAABHM010000036">
    <property type="protein sequence ID" value="GAA4723917.1"/>
    <property type="molecule type" value="Genomic_DNA"/>
</dbReference>
<evidence type="ECO:0000256" key="2">
    <source>
        <dbReference type="ARBA" id="ARBA00023125"/>
    </source>
</evidence>
<dbReference type="PIRSF" id="PIRSF016838">
    <property type="entry name" value="PafC"/>
    <property type="match status" value="1"/>
</dbReference>
<proteinExistence type="predicted"/>
<dbReference type="InterPro" id="IPR018356">
    <property type="entry name" value="Tscrpt_reg_HTH_DeoR_CS"/>
</dbReference>
<sequence length="318" mass="34658">MSTSTRALELLGLLQGQRHWSGSELARRLNVSRRTLRRDVNGLQQLGYPIVTTRGTGGGYQLSAGASLPPLVLSEDEAAATVLGLKEIATGVHPASGEAAVTAIAKIVQVLPARIRGRIDSLRAVALPVGGAENRAAIGDITALTTLALACRDADAVVFAYRSRTGEPSRRTAQPHRIVNVENRLYLAAWDLDRADWRTFRVDRITQPCRTGNRFARRRLPDDDPVTYVRAQLGDLPSRYRVLATVHAPADRIREEIVHYGTVRPVDDASCDVEIAAESLDWAAFCLVAIGAPFVVHGPVEAVDYMRAWGRRLVEATS</sequence>
<reference evidence="6" key="1">
    <citation type="journal article" date="2019" name="Int. J. Syst. Evol. Microbiol.">
        <title>The Global Catalogue of Microorganisms (GCM) 10K type strain sequencing project: providing services to taxonomists for standard genome sequencing and annotation.</title>
        <authorList>
            <consortium name="The Broad Institute Genomics Platform"/>
            <consortium name="The Broad Institute Genome Sequencing Center for Infectious Disease"/>
            <person name="Wu L."/>
            <person name="Ma J."/>
        </authorList>
    </citation>
    <scope>NUCLEOTIDE SEQUENCE [LARGE SCALE GENOMIC DNA]</scope>
    <source>
        <strain evidence="6">JCM 17975</strain>
    </source>
</reference>
<evidence type="ECO:0000313" key="5">
    <source>
        <dbReference type="EMBL" id="GAA4723917.1"/>
    </source>
</evidence>
<accession>A0ABP8Y9J3</accession>
<dbReference type="PROSITE" id="PS51000">
    <property type="entry name" value="HTH_DEOR_2"/>
    <property type="match status" value="1"/>
</dbReference>
<dbReference type="RefSeq" id="WP_253872777.1">
    <property type="nucleotide sequence ID" value="NZ_BAABHM010000036.1"/>
</dbReference>
<name>A0ABP8Y9J3_9MICO</name>
<dbReference type="InterPro" id="IPR051534">
    <property type="entry name" value="CBASS_pafABC_assoc_protein"/>
</dbReference>
<evidence type="ECO:0000313" key="6">
    <source>
        <dbReference type="Proteomes" id="UP001500843"/>
    </source>
</evidence>
<dbReference type="PROSITE" id="PS52050">
    <property type="entry name" value="WYL"/>
    <property type="match status" value="1"/>
</dbReference>
<feature type="domain" description="HTH deoR-type" evidence="4">
    <location>
        <begin position="3"/>
        <end position="61"/>
    </location>
</feature>
<comment type="caution">
    <text evidence="5">The sequence shown here is derived from an EMBL/GenBank/DDBJ whole genome shotgun (WGS) entry which is preliminary data.</text>
</comment>
<dbReference type="Pfam" id="PF08279">
    <property type="entry name" value="HTH_11"/>
    <property type="match status" value="1"/>
</dbReference>
<organism evidence="5 6">
    <name type="scientific">Promicromonospora umidemergens</name>
    <dbReference type="NCBI Taxonomy" id="629679"/>
    <lineage>
        <taxon>Bacteria</taxon>
        <taxon>Bacillati</taxon>
        <taxon>Actinomycetota</taxon>
        <taxon>Actinomycetes</taxon>
        <taxon>Micrococcales</taxon>
        <taxon>Promicromonosporaceae</taxon>
        <taxon>Promicromonospora</taxon>
    </lineage>
</organism>
<dbReference type="InterPro" id="IPR026881">
    <property type="entry name" value="WYL_dom"/>
</dbReference>
<keyword evidence="6" id="KW-1185">Reference proteome</keyword>
<keyword evidence="3" id="KW-0804">Transcription</keyword>
<protein>
    <submittedName>
        <fullName evidence="5">WYL domain-containing protein</fullName>
    </submittedName>
</protein>
<dbReference type="InterPro" id="IPR001034">
    <property type="entry name" value="DeoR_HTH"/>
</dbReference>
<dbReference type="SUPFAM" id="SSF46785">
    <property type="entry name" value="Winged helix' DNA-binding domain"/>
    <property type="match status" value="1"/>
</dbReference>
<dbReference type="PROSITE" id="PS00894">
    <property type="entry name" value="HTH_DEOR_1"/>
    <property type="match status" value="1"/>
</dbReference>
<keyword evidence="2" id="KW-0238">DNA-binding</keyword>
<dbReference type="Pfam" id="PF13280">
    <property type="entry name" value="WYL"/>
    <property type="match status" value="1"/>
</dbReference>
<dbReference type="InterPro" id="IPR013196">
    <property type="entry name" value="HTH_11"/>
</dbReference>